<gene>
    <name evidence="7" type="ORF">CGZ94_00515</name>
</gene>
<dbReference type="Gene3D" id="3.30.390.30">
    <property type="match status" value="1"/>
</dbReference>
<keyword evidence="2" id="KW-0285">Flavoprotein</keyword>
<evidence type="ECO:0000259" key="5">
    <source>
        <dbReference type="Pfam" id="PF07992"/>
    </source>
</evidence>
<feature type="domain" description="FAD/NAD(P)-binding" evidence="5">
    <location>
        <begin position="2"/>
        <end position="300"/>
    </location>
</feature>
<accession>A0A255GNN5</accession>
<reference evidence="7 8" key="1">
    <citation type="submission" date="2017-07" db="EMBL/GenBank/DDBJ databases">
        <title>Draft whole genome sequences of clinical Proprionibacteriaceae strains.</title>
        <authorList>
            <person name="Bernier A.-M."/>
            <person name="Bernard K."/>
            <person name="Domingo M.-C."/>
        </authorList>
    </citation>
    <scope>NUCLEOTIDE SEQUENCE [LARGE SCALE GENOMIC DNA]</scope>
    <source>
        <strain evidence="7 8">NML 030167</strain>
    </source>
</reference>
<evidence type="ECO:0000256" key="4">
    <source>
        <dbReference type="ARBA" id="ARBA00023002"/>
    </source>
</evidence>
<dbReference type="InterPro" id="IPR028202">
    <property type="entry name" value="Reductase_C"/>
</dbReference>
<evidence type="ECO:0000256" key="1">
    <source>
        <dbReference type="ARBA" id="ARBA00001974"/>
    </source>
</evidence>
<dbReference type="PRINTS" id="PR00368">
    <property type="entry name" value="FADPNR"/>
</dbReference>
<name>A0A255GNN5_9ACTN</name>
<dbReference type="InterPro" id="IPR036188">
    <property type="entry name" value="FAD/NAD-bd_sf"/>
</dbReference>
<dbReference type="OrthoDB" id="3568330at2"/>
<evidence type="ECO:0000256" key="2">
    <source>
        <dbReference type="ARBA" id="ARBA00022630"/>
    </source>
</evidence>
<evidence type="ECO:0000259" key="6">
    <source>
        <dbReference type="Pfam" id="PF14759"/>
    </source>
</evidence>
<feature type="domain" description="Reductase C-terminal" evidence="6">
    <location>
        <begin position="319"/>
        <end position="403"/>
    </location>
</feature>
<keyword evidence="8" id="KW-1185">Reference proteome</keyword>
<dbReference type="Pfam" id="PF14759">
    <property type="entry name" value="Reductase_C"/>
    <property type="match status" value="1"/>
</dbReference>
<evidence type="ECO:0000313" key="8">
    <source>
        <dbReference type="Proteomes" id="UP000215896"/>
    </source>
</evidence>
<evidence type="ECO:0000313" key="7">
    <source>
        <dbReference type="EMBL" id="OYO17427.1"/>
    </source>
</evidence>
<dbReference type="EMBL" id="NMVO01000001">
    <property type="protein sequence ID" value="OYO17427.1"/>
    <property type="molecule type" value="Genomic_DNA"/>
</dbReference>
<organism evidence="7 8">
    <name type="scientific">Enemella evansiae</name>
    <dbReference type="NCBI Taxonomy" id="2016499"/>
    <lineage>
        <taxon>Bacteria</taxon>
        <taxon>Bacillati</taxon>
        <taxon>Actinomycetota</taxon>
        <taxon>Actinomycetes</taxon>
        <taxon>Propionibacteriales</taxon>
        <taxon>Propionibacteriaceae</taxon>
        <taxon>Enemella</taxon>
    </lineage>
</organism>
<dbReference type="Gene3D" id="3.50.50.60">
    <property type="entry name" value="FAD/NAD(P)-binding domain"/>
    <property type="match status" value="2"/>
</dbReference>
<dbReference type="PANTHER" id="PTHR43557:SF2">
    <property type="entry name" value="RIESKE DOMAIN-CONTAINING PROTEIN-RELATED"/>
    <property type="match status" value="1"/>
</dbReference>
<keyword evidence="4" id="KW-0560">Oxidoreductase</keyword>
<dbReference type="InterPro" id="IPR023753">
    <property type="entry name" value="FAD/NAD-binding_dom"/>
</dbReference>
<proteinExistence type="predicted"/>
<dbReference type="InterPro" id="IPR016156">
    <property type="entry name" value="FAD/NAD-linked_Rdtase_dimer_sf"/>
</dbReference>
<dbReference type="Pfam" id="PF07992">
    <property type="entry name" value="Pyr_redox_2"/>
    <property type="match status" value="1"/>
</dbReference>
<dbReference type="Proteomes" id="UP000215896">
    <property type="component" value="Unassembled WGS sequence"/>
</dbReference>
<dbReference type="GO" id="GO:0016651">
    <property type="term" value="F:oxidoreductase activity, acting on NAD(P)H"/>
    <property type="evidence" value="ECO:0007669"/>
    <property type="project" value="TreeGrafter"/>
</dbReference>
<dbReference type="SUPFAM" id="SSF51905">
    <property type="entry name" value="FAD/NAD(P)-binding domain"/>
    <property type="match status" value="2"/>
</dbReference>
<dbReference type="PRINTS" id="PR00411">
    <property type="entry name" value="PNDRDTASEI"/>
</dbReference>
<dbReference type="SUPFAM" id="SSF55424">
    <property type="entry name" value="FAD/NAD-linked reductases, dimerisation (C-terminal) domain"/>
    <property type="match status" value="1"/>
</dbReference>
<dbReference type="AlphaFoldDB" id="A0A255GNN5"/>
<sequence>MAIVIIGAGHAGVEAADALRRQGYDGELTIVDGATHEPYQRPPLSKDYVDPGADASPLPMRAAKFWADQRVRLLLGSPVERVDRAARIVRLADGTELGYDDLVLATGAHGRPAPCAGAELDGVLILRTLDDAIRVRSMLADARRVVVVGAGFIGLEFASAAEKRGLAVTVLELAERPMQRVLSPVMSEHYRARHQAAGARLVFGEGLAGLEGTDGRVSAVIGSSGARYEADLVVLGLGITPADELGREMGLRIDNGIAVDEQLRTSDPHVYAIGDVASYPSGYAGCRVRLEAVQNATDQARALARTLTGTAEAYTAVPWFWTVQCGTKLQIAGLAVPEMETVTTGELDAGKGSVLGFVDGRLVCVESVGAPGDHLAARKLIAAGGGGVTPEQAREPGFTLKAAAKTLA</sequence>
<dbReference type="PANTHER" id="PTHR43557">
    <property type="entry name" value="APOPTOSIS-INDUCING FACTOR 1"/>
    <property type="match status" value="1"/>
</dbReference>
<comment type="caution">
    <text evidence="7">The sequence shown here is derived from an EMBL/GenBank/DDBJ whole genome shotgun (WGS) entry which is preliminary data.</text>
</comment>
<protein>
    <submittedName>
        <fullName evidence="7">Pyridine nucleotide-disulfide oxidoreductase</fullName>
    </submittedName>
</protein>
<comment type="cofactor">
    <cofactor evidence="1">
        <name>FAD</name>
        <dbReference type="ChEBI" id="CHEBI:57692"/>
    </cofactor>
</comment>
<dbReference type="RefSeq" id="WP_094404290.1">
    <property type="nucleotide sequence ID" value="NZ_NMVO01000001.1"/>
</dbReference>
<dbReference type="GO" id="GO:0005737">
    <property type="term" value="C:cytoplasm"/>
    <property type="evidence" value="ECO:0007669"/>
    <property type="project" value="TreeGrafter"/>
</dbReference>
<evidence type="ECO:0000256" key="3">
    <source>
        <dbReference type="ARBA" id="ARBA00022827"/>
    </source>
</evidence>
<keyword evidence="3" id="KW-0274">FAD</keyword>
<dbReference type="InterPro" id="IPR050446">
    <property type="entry name" value="FAD-oxidoreductase/Apoptosis"/>
</dbReference>